<name>A0A3P7LDY9_STRVU</name>
<dbReference type="Proteomes" id="UP000270094">
    <property type="component" value="Unassembled WGS sequence"/>
</dbReference>
<feature type="compositionally biased region" description="Basic and acidic residues" evidence="1">
    <location>
        <begin position="46"/>
        <end position="55"/>
    </location>
</feature>
<accession>A0A3P7LDY9</accession>
<proteinExistence type="predicted"/>
<evidence type="ECO:0000313" key="2">
    <source>
        <dbReference type="EMBL" id="VDM77388.1"/>
    </source>
</evidence>
<sequence length="90" mass="9960">MCEEISYDEIYMPSELDGGSNGGTRRPSTDAEVETSKPEDEDDREPGEVTEEKMKSGTHPPEEVNLFIYLTVSVTSKKMGSQIDVLCSIL</sequence>
<keyword evidence="3" id="KW-1185">Reference proteome</keyword>
<evidence type="ECO:0000313" key="3">
    <source>
        <dbReference type="Proteomes" id="UP000270094"/>
    </source>
</evidence>
<protein>
    <submittedName>
        <fullName evidence="2">Uncharacterized protein</fullName>
    </submittedName>
</protein>
<dbReference type="AlphaFoldDB" id="A0A3P7LDY9"/>
<organism evidence="2 3">
    <name type="scientific">Strongylus vulgaris</name>
    <name type="common">Blood worm</name>
    <dbReference type="NCBI Taxonomy" id="40348"/>
    <lineage>
        <taxon>Eukaryota</taxon>
        <taxon>Metazoa</taxon>
        <taxon>Ecdysozoa</taxon>
        <taxon>Nematoda</taxon>
        <taxon>Chromadorea</taxon>
        <taxon>Rhabditida</taxon>
        <taxon>Rhabditina</taxon>
        <taxon>Rhabditomorpha</taxon>
        <taxon>Strongyloidea</taxon>
        <taxon>Strongylidae</taxon>
        <taxon>Strongylus</taxon>
    </lineage>
</organism>
<reference evidence="2 3" key="1">
    <citation type="submission" date="2018-11" db="EMBL/GenBank/DDBJ databases">
        <authorList>
            <consortium name="Pathogen Informatics"/>
        </authorList>
    </citation>
    <scope>NUCLEOTIDE SEQUENCE [LARGE SCALE GENOMIC DNA]</scope>
</reference>
<dbReference type="EMBL" id="UYYB01099092">
    <property type="protein sequence ID" value="VDM77388.1"/>
    <property type="molecule type" value="Genomic_DNA"/>
</dbReference>
<feature type="region of interest" description="Disordered" evidence="1">
    <location>
        <begin position="1"/>
        <end position="61"/>
    </location>
</feature>
<gene>
    <name evidence="2" type="ORF">SVUK_LOCUS12386</name>
</gene>
<evidence type="ECO:0000256" key="1">
    <source>
        <dbReference type="SAM" id="MobiDB-lite"/>
    </source>
</evidence>
<dbReference type="OrthoDB" id="10416801at2759"/>